<dbReference type="SUPFAM" id="SSF102405">
    <property type="entry name" value="MCP/YpsA-like"/>
    <property type="match status" value="1"/>
</dbReference>
<evidence type="ECO:0000256" key="1">
    <source>
        <dbReference type="ARBA" id="ARBA00006525"/>
    </source>
</evidence>
<sequence length="342" mass="37309">MDNNEAKYYNALNVLHNGSYAKLQTLLGEFQSWENAYNQKLKNGESIDADKEWQKLKDKNISLITKENAGYPALLKEISSPPLGIYVLGNLSYNQPAAAIVGTRKASPQGKELAYSFAKQLSAAGIPIISGLAMGIDESAHRGALDAEGKTIAVLGTPLDNIYPKQNEKVAESILEKNGAIISEYHLNYRYHPSNFLIRNRIISGLSNAAVIIEAPEKSGAIATAGFANEQNREVFVVPGNITSPNYRGSNKLIKDGAMLITDIQDIFDYFNFKNQPAKIAAQGGNDDEKKIISIFQSHSSKKITSDQLLGLAGTNLSNLNKILAMLVIKGIVKESNGEYFL</sequence>
<gene>
    <name evidence="3" type="ORF">A3B92_02360</name>
</gene>
<dbReference type="STRING" id="1798404.A3B92_02360"/>
<dbReference type="Gene3D" id="3.40.50.450">
    <property type="match status" value="1"/>
</dbReference>
<evidence type="ECO:0000313" key="4">
    <source>
        <dbReference type="Proteomes" id="UP000177960"/>
    </source>
</evidence>
<name>A0A1G1ZHD1_9BACT</name>
<dbReference type="NCBIfam" id="TIGR00732">
    <property type="entry name" value="dprA"/>
    <property type="match status" value="1"/>
</dbReference>
<dbReference type="Pfam" id="PF02481">
    <property type="entry name" value="DNA_processg_A"/>
    <property type="match status" value="1"/>
</dbReference>
<dbReference type="PANTHER" id="PTHR43022:SF1">
    <property type="entry name" value="PROTEIN SMF"/>
    <property type="match status" value="1"/>
</dbReference>
<dbReference type="InterPro" id="IPR057666">
    <property type="entry name" value="DrpA_SLOG"/>
</dbReference>
<proteinExistence type="inferred from homology"/>
<dbReference type="AlphaFoldDB" id="A0A1G1ZHD1"/>
<protein>
    <submittedName>
        <fullName evidence="3">DNA protecting protein DprA</fullName>
    </submittedName>
</protein>
<comment type="caution">
    <text evidence="3">The sequence shown here is derived from an EMBL/GenBank/DDBJ whole genome shotgun (WGS) entry which is preliminary data.</text>
</comment>
<comment type="similarity">
    <text evidence="1">Belongs to the DprA/Smf family.</text>
</comment>
<organism evidence="3 4">
    <name type="scientific">Candidatus Harrisonbacteria bacterium RIFCSPHIGHO2_02_FULL_42_16</name>
    <dbReference type="NCBI Taxonomy" id="1798404"/>
    <lineage>
        <taxon>Bacteria</taxon>
        <taxon>Candidatus Harrisoniibacteriota</taxon>
    </lineage>
</organism>
<dbReference type="Proteomes" id="UP000177960">
    <property type="component" value="Unassembled WGS sequence"/>
</dbReference>
<feature type="domain" description="Smf/DprA SLOG" evidence="2">
    <location>
        <begin position="63"/>
        <end position="271"/>
    </location>
</feature>
<reference evidence="3 4" key="1">
    <citation type="journal article" date="2016" name="Nat. Commun.">
        <title>Thousands of microbial genomes shed light on interconnected biogeochemical processes in an aquifer system.</title>
        <authorList>
            <person name="Anantharaman K."/>
            <person name="Brown C.T."/>
            <person name="Hug L.A."/>
            <person name="Sharon I."/>
            <person name="Castelle C.J."/>
            <person name="Probst A.J."/>
            <person name="Thomas B.C."/>
            <person name="Singh A."/>
            <person name="Wilkins M.J."/>
            <person name="Karaoz U."/>
            <person name="Brodie E.L."/>
            <person name="Williams K.H."/>
            <person name="Hubbard S.S."/>
            <person name="Banfield J.F."/>
        </authorList>
    </citation>
    <scope>NUCLEOTIDE SEQUENCE [LARGE SCALE GENOMIC DNA]</scope>
</reference>
<dbReference type="InterPro" id="IPR003488">
    <property type="entry name" value="DprA"/>
</dbReference>
<evidence type="ECO:0000313" key="3">
    <source>
        <dbReference type="EMBL" id="OGY63935.1"/>
    </source>
</evidence>
<evidence type="ECO:0000259" key="2">
    <source>
        <dbReference type="Pfam" id="PF02481"/>
    </source>
</evidence>
<dbReference type="EMBL" id="MHJG01000013">
    <property type="protein sequence ID" value="OGY63935.1"/>
    <property type="molecule type" value="Genomic_DNA"/>
</dbReference>
<dbReference type="PANTHER" id="PTHR43022">
    <property type="entry name" value="PROTEIN SMF"/>
    <property type="match status" value="1"/>
</dbReference>
<accession>A0A1G1ZHD1</accession>
<dbReference type="GO" id="GO:0009294">
    <property type="term" value="P:DNA-mediated transformation"/>
    <property type="evidence" value="ECO:0007669"/>
    <property type="project" value="InterPro"/>
</dbReference>